<name>A0AAN7MG52_TRANT</name>
<proteinExistence type="predicted"/>
<keyword evidence="2" id="KW-1185">Reference proteome</keyword>
<organism evidence="1 2">
    <name type="scientific">Trapa natans</name>
    <name type="common">Water chestnut</name>
    <dbReference type="NCBI Taxonomy" id="22666"/>
    <lineage>
        <taxon>Eukaryota</taxon>
        <taxon>Viridiplantae</taxon>
        <taxon>Streptophyta</taxon>
        <taxon>Embryophyta</taxon>
        <taxon>Tracheophyta</taxon>
        <taxon>Spermatophyta</taxon>
        <taxon>Magnoliopsida</taxon>
        <taxon>eudicotyledons</taxon>
        <taxon>Gunneridae</taxon>
        <taxon>Pentapetalae</taxon>
        <taxon>rosids</taxon>
        <taxon>malvids</taxon>
        <taxon>Myrtales</taxon>
        <taxon>Lythraceae</taxon>
        <taxon>Trapa</taxon>
    </lineage>
</organism>
<reference evidence="1 2" key="1">
    <citation type="journal article" date="2023" name="Hortic Res">
        <title>Pangenome of water caltrop reveals structural variations and asymmetric subgenome divergence after allopolyploidization.</title>
        <authorList>
            <person name="Zhang X."/>
            <person name="Chen Y."/>
            <person name="Wang L."/>
            <person name="Yuan Y."/>
            <person name="Fang M."/>
            <person name="Shi L."/>
            <person name="Lu R."/>
            <person name="Comes H.P."/>
            <person name="Ma Y."/>
            <person name="Chen Y."/>
            <person name="Huang G."/>
            <person name="Zhou Y."/>
            <person name="Zheng Z."/>
            <person name="Qiu Y."/>
        </authorList>
    </citation>
    <scope>NUCLEOTIDE SEQUENCE [LARGE SCALE GENOMIC DNA]</scope>
    <source>
        <strain evidence="1">F231</strain>
    </source>
</reference>
<evidence type="ECO:0000313" key="2">
    <source>
        <dbReference type="Proteomes" id="UP001346149"/>
    </source>
</evidence>
<dbReference type="Proteomes" id="UP001346149">
    <property type="component" value="Unassembled WGS sequence"/>
</dbReference>
<evidence type="ECO:0000313" key="1">
    <source>
        <dbReference type="EMBL" id="KAK4802991.1"/>
    </source>
</evidence>
<dbReference type="EMBL" id="JAXQNO010000002">
    <property type="protein sequence ID" value="KAK4802991.1"/>
    <property type="molecule type" value="Genomic_DNA"/>
</dbReference>
<gene>
    <name evidence="1" type="ORF">SAY86_001194</name>
</gene>
<dbReference type="AlphaFoldDB" id="A0AAN7MG52"/>
<accession>A0AAN7MG52</accession>
<sequence length="107" mass="11825">MATDNSCHQNNAVFNQAGSTPYGHHEVVDVDNDGYVGQPVHYTLRFDPSSYPIHPQLSVPNVYFGCRGMSEAFQKGKGGTDLVYVGKERTYGFLAWVMAMQSSYLGL</sequence>
<comment type="caution">
    <text evidence="1">The sequence shown here is derived from an EMBL/GenBank/DDBJ whole genome shotgun (WGS) entry which is preliminary data.</text>
</comment>
<protein>
    <submittedName>
        <fullName evidence="1">Uncharacterized protein</fullName>
    </submittedName>
</protein>